<feature type="region of interest" description="Disordered" evidence="1">
    <location>
        <begin position="68"/>
        <end position="102"/>
    </location>
</feature>
<evidence type="ECO:0000313" key="2">
    <source>
        <dbReference type="EMBL" id="MEB3023466.1"/>
    </source>
</evidence>
<evidence type="ECO:0000256" key="1">
    <source>
        <dbReference type="SAM" id="MobiDB-lite"/>
    </source>
</evidence>
<evidence type="ECO:0000313" key="3">
    <source>
        <dbReference type="Proteomes" id="UP001299596"/>
    </source>
</evidence>
<proteinExistence type="predicted"/>
<accession>A0ABU5XMG3</accession>
<dbReference type="RefSeq" id="WP_329780464.1">
    <property type="nucleotide sequence ID" value="NZ_JAYJJR010000016.1"/>
</dbReference>
<dbReference type="EMBL" id="JAYJJR010000016">
    <property type="protein sequence ID" value="MEB3023466.1"/>
    <property type="molecule type" value="Genomic_DNA"/>
</dbReference>
<name>A0ABU5XMG3_9MYCO</name>
<keyword evidence="3" id="KW-1185">Reference proteome</keyword>
<organism evidence="2 3">
    <name type="scientific">[Mycobacterium] crassicus</name>
    <dbReference type="NCBI Taxonomy" id="2872309"/>
    <lineage>
        <taxon>Bacteria</taxon>
        <taxon>Bacillati</taxon>
        <taxon>Actinomycetota</taxon>
        <taxon>Actinomycetes</taxon>
        <taxon>Mycobacteriales</taxon>
        <taxon>Mycobacteriaceae</taxon>
        <taxon>Mycolicibacter</taxon>
    </lineage>
</organism>
<sequence length="102" mass="10705">MNTNKRGDRAAATIAPTTGIAGNDCTSYPSGGSHPLTRQLLSDDAFGAIHQCSRKRAHVKRGDHFCSEDPGASIVRSPRPITTERSQLATAAREAHAPAAAP</sequence>
<dbReference type="Proteomes" id="UP001299596">
    <property type="component" value="Unassembled WGS sequence"/>
</dbReference>
<evidence type="ECO:0008006" key="4">
    <source>
        <dbReference type="Google" id="ProtNLM"/>
    </source>
</evidence>
<gene>
    <name evidence="2" type="ORF">K6T79_20795</name>
</gene>
<comment type="caution">
    <text evidence="2">The sequence shown here is derived from an EMBL/GenBank/DDBJ whole genome shotgun (WGS) entry which is preliminary data.</text>
</comment>
<reference evidence="2 3" key="1">
    <citation type="submission" date="2023-12" db="EMBL/GenBank/DDBJ databases">
        <title>Description of new species of Mycobacterium terrae complex isolated from sewage at the Sao Paulo Zoological Park Foundation in Brazil.</title>
        <authorList>
            <person name="Romagnoli C.L."/>
            <person name="Conceicao E.C."/>
            <person name="Machado E."/>
            <person name="Barreto L.B.P.F."/>
            <person name="Sharma A."/>
            <person name="Silva N.M."/>
            <person name="Marques L.E."/>
            <person name="Juliana M.A."/>
            <person name="Lourenco M.C.S."/>
            <person name="Digiampietri L.A."/>
            <person name="Suffys P.N."/>
            <person name="Viana-Niero C."/>
        </authorList>
    </citation>
    <scope>NUCLEOTIDE SEQUENCE [LARGE SCALE GENOMIC DNA]</scope>
    <source>
        <strain evidence="2 3">MYC098</strain>
    </source>
</reference>
<protein>
    <recommendedName>
        <fullName evidence="4">DUF222 domain-containing protein</fullName>
    </recommendedName>
</protein>
<feature type="compositionally biased region" description="Low complexity" evidence="1">
    <location>
        <begin position="89"/>
        <end position="102"/>
    </location>
</feature>